<evidence type="ECO:0000313" key="3">
    <source>
        <dbReference type="EMBL" id="MEV0967073.1"/>
    </source>
</evidence>
<feature type="transmembrane region" description="Helical" evidence="2">
    <location>
        <begin position="166"/>
        <end position="185"/>
    </location>
</feature>
<dbReference type="EMBL" id="JBFALK010000001">
    <property type="protein sequence ID" value="MEV0967073.1"/>
    <property type="molecule type" value="Genomic_DNA"/>
</dbReference>
<proteinExistence type="predicted"/>
<evidence type="ECO:0000256" key="2">
    <source>
        <dbReference type="SAM" id="Phobius"/>
    </source>
</evidence>
<feature type="transmembrane region" description="Helical" evidence="2">
    <location>
        <begin position="388"/>
        <end position="407"/>
    </location>
</feature>
<accession>A0ABV3G639</accession>
<gene>
    <name evidence="3" type="ORF">AB0I59_00455</name>
</gene>
<dbReference type="SUPFAM" id="SSF53822">
    <property type="entry name" value="Periplasmic binding protein-like I"/>
    <property type="match status" value="1"/>
</dbReference>
<reference evidence="3 4" key="1">
    <citation type="submission" date="2024-06" db="EMBL/GenBank/DDBJ databases">
        <title>The Natural Products Discovery Center: Release of the First 8490 Sequenced Strains for Exploring Actinobacteria Biosynthetic Diversity.</title>
        <authorList>
            <person name="Kalkreuter E."/>
            <person name="Kautsar S.A."/>
            <person name="Yang D."/>
            <person name="Bader C.D."/>
            <person name="Teijaro C.N."/>
            <person name="Fluegel L."/>
            <person name="Davis C.M."/>
            <person name="Simpson J.R."/>
            <person name="Lauterbach L."/>
            <person name="Steele A.D."/>
            <person name="Gui C."/>
            <person name="Meng S."/>
            <person name="Li G."/>
            <person name="Viehrig K."/>
            <person name="Ye F."/>
            <person name="Su P."/>
            <person name="Kiefer A.F."/>
            <person name="Nichols A."/>
            <person name="Cepeda A.J."/>
            <person name="Yan W."/>
            <person name="Fan B."/>
            <person name="Jiang Y."/>
            <person name="Adhikari A."/>
            <person name="Zheng C.-J."/>
            <person name="Schuster L."/>
            <person name="Cowan T.M."/>
            <person name="Smanski M.J."/>
            <person name="Chevrette M.G."/>
            <person name="De Carvalho L.P.S."/>
            <person name="Shen B."/>
        </authorList>
    </citation>
    <scope>NUCLEOTIDE SEQUENCE [LARGE SCALE GENOMIC DNA]</scope>
    <source>
        <strain evidence="3 4">NPDC050100</strain>
    </source>
</reference>
<protein>
    <submittedName>
        <fullName evidence="3">ABC transporter substrate-binding protein</fullName>
    </submittedName>
</protein>
<dbReference type="CDD" id="cd06268">
    <property type="entry name" value="PBP1_ABC_transporter_LIVBP-like"/>
    <property type="match status" value="1"/>
</dbReference>
<feature type="region of interest" description="Disordered" evidence="1">
    <location>
        <begin position="106"/>
        <end position="142"/>
    </location>
</feature>
<name>A0ABV3G639_MICGL</name>
<feature type="transmembrane region" description="Helical" evidence="2">
    <location>
        <begin position="197"/>
        <end position="225"/>
    </location>
</feature>
<keyword evidence="2" id="KW-1133">Transmembrane helix</keyword>
<keyword evidence="2" id="KW-0472">Membrane</keyword>
<dbReference type="Proteomes" id="UP001551675">
    <property type="component" value="Unassembled WGS sequence"/>
</dbReference>
<organism evidence="3 4">
    <name type="scientific">Microtetraspora glauca</name>
    <dbReference type="NCBI Taxonomy" id="1996"/>
    <lineage>
        <taxon>Bacteria</taxon>
        <taxon>Bacillati</taxon>
        <taxon>Actinomycetota</taxon>
        <taxon>Actinomycetes</taxon>
        <taxon>Streptosporangiales</taxon>
        <taxon>Streptosporangiaceae</taxon>
        <taxon>Microtetraspora</taxon>
    </lineage>
</organism>
<comment type="caution">
    <text evidence="3">The sequence shown here is derived from an EMBL/GenBank/DDBJ whole genome shotgun (WGS) entry which is preliminary data.</text>
</comment>
<dbReference type="InterPro" id="IPR028082">
    <property type="entry name" value="Peripla_BP_I"/>
</dbReference>
<dbReference type="Gene3D" id="3.40.50.2300">
    <property type="match status" value="2"/>
</dbReference>
<evidence type="ECO:0000256" key="1">
    <source>
        <dbReference type="SAM" id="MobiDB-lite"/>
    </source>
</evidence>
<feature type="compositionally biased region" description="Basic and acidic residues" evidence="1">
    <location>
        <begin position="129"/>
        <end position="142"/>
    </location>
</feature>
<dbReference type="RefSeq" id="WP_358128575.1">
    <property type="nucleotide sequence ID" value="NZ_JBFALK010000001.1"/>
</dbReference>
<sequence>MADPHGAIEELVRRPWFWRADQPLPIVFVAGRDGVAFEVAGRLAAPFQDVLPHASVESGEYGTIRELVSGLAGEQGQLGKPVAGSFLPPPRFPLVQFVLWARRQRDERPSDDDDSGGARDAGGGTGRRWPPDPHSRRGQDEFKERVKGWRRGRYGGDRGRRTSADFIGRAATTWVPLGTLAVWLAGGTSDLVGLIPWALGILVALAGTALQAVLSIRGSFFNGWFRRQPYLTRRRFERLPRYALRLANATDDEIDHLLVHALCQDLRQAYQKWIIPWPSWGRGLYGMVVLEARSSGEATERFLRILEETTEETGLLAPILVLAAVPDELKDERRRTVSADLARLPALVDGWRRTVRRRVPRLRLVVEAGGPLPDADHRPRLLGSRLRAIGYWSVVALLLVGPAAWAVENQRDQQAHCGGLAWAERIDGECVGVVNAEGAAPGDLFDGEVTKLIAKIDKNNASAGDSGSYVSVVLFGEYSIRDTGSEDSRRAGALAELTAVEEYQRTVSSTPRLQVLIANSGDNLRQGRRGAELIKDMAARDPHVVGVVGFPRSVAGVEQAIQVLHEAKIPMVGTTGTADRLGYIRDGSINGDTGYPSPYYFHLGPTNFREATLAARFARRTLLSGVTSPSAVVVQDGSPGDQYTNNLAEDLVTALGTEKVGVRARIYYSVDGGGISKAALDACRRRPDVYLYAGRAPEFLDFLRALEGKACGTDTVRVIASDDVIKVVADHGDQITSLRRVEVYHATLAGRELWRQSGATPTAFVYGLLKGGHPKASDDNLIITYDAVSVVYQAANRAYRAGGLPSKGDILYELVLTSRVAAWNGSSGVIDFVDTERHDPANKVVAIMKVTDSGQGHSVPMVRCGLLDMDERPVANPLCANLPDAPPSEQTGRP</sequence>
<evidence type="ECO:0000313" key="4">
    <source>
        <dbReference type="Proteomes" id="UP001551675"/>
    </source>
</evidence>
<keyword evidence="2" id="KW-0812">Transmembrane</keyword>
<keyword evidence="4" id="KW-1185">Reference proteome</keyword>